<evidence type="ECO:0000313" key="5">
    <source>
        <dbReference type="Proteomes" id="UP000078116"/>
    </source>
</evidence>
<feature type="domain" description="Glycosyltransferase 2-like" evidence="1">
    <location>
        <begin position="27"/>
        <end position="148"/>
    </location>
</feature>
<dbReference type="EMBL" id="LXJZ01000253">
    <property type="protein sequence ID" value="OAJ51517.1"/>
    <property type="molecule type" value="Genomic_DNA"/>
</dbReference>
<dbReference type="EMBL" id="LXKA01000098">
    <property type="protein sequence ID" value="OAJ64530.1"/>
    <property type="molecule type" value="Genomic_DNA"/>
</dbReference>
<sequence>MLVKDLVRDTIWMPGKDYDPSHKPQISVLLPTFRRGKSGLFRRCVESILAQTLEDIELIIIDDASTDGTADQIAEYLANDSRVGCLRHPKNIGLPAISEYEGYLKARADRLAFAFDDTMFNEDALAKLLEESKKAPHAVVYGHIEWSHKDQLSDDIVTSRLGSDRSQGLLRLSNHIPNNAVLMPRTIVEDVGLYDPHIGMARICDWDLWGRIADSYELKFVDVAVGQEGGPMQSDSVGNTYALDSAASDEWMRTYRNERLRPENFGEYDVFSLDANLGQSTLTIFEGLARKHGLPRGWSVPVPVSSADTDGYILIVTVDYNASTTLCFDMLPPSIARRVRVITLSGIFSYEELARATCVIFVRVIAPLRIWIDAAKSLGIPCYYFLDDNLPLLQSNKEIVIPGEDFSTARFGTTMKMFEGVLLSSRNLVTYFREHLLHDNLHYFPVSFYRQAPLSLDYQEKKLPGETVIVFAGGSHRSRGMHDVVFPAVRKLAEGGRPVHLVMAISDGSRQLESEARPENLRITLIPFDVSYLFAMRRFARFSPDYMVHAPSETTNNAYKTLNPLVAALMLDCVLIAPETEPYIQVADRGNLVLVNDAAKPISWYETFVALLDKKVDVTLTKERNREYCRENFSGQANEFILREMLRKHGGEASWSEQSRRLYKLMSWTRSKGGIPVEHVVLGPADETVRQLGAYRKMVRYSWRHRLMQRRTDLWDSTAESFKSIKAFSEKEGWRRHASSLELSDSLSDMPFREYRVNPPAGKLKAVLLAISVDLVQQGIIGIEIVNPRDEIRDHIAVDLQTANLNVPVRFELSGVNVRHGETWKIRIFAKAKVPVYVFEFINKRFMGLRYTNPTPFMELVME</sequence>
<organism evidence="3 5">
    <name type="scientific">Paraburkholderia ginsengiterrae</name>
    <dbReference type="NCBI Taxonomy" id="1462993"/>
    <lineage>
        <taxon>Bacteria</taxon>
        <taxon>Pseudomonadati</taxon>
        <taxon>Pseudomonadota</taxon>
        <taxon>Betaproteobacteria</taxon>
        <taxon>Burkholderiales</taxon>
        <taxon>Burkholderiaceae</taxon>
        <taxon>Paraburkholderia</taxon>
    </lineage>
</organism>
<dbReference type="AlphaFoldDB" id="A0A1A9NDP4"/>
<dbReference type="InterPro" id="IPR029044">
    <property type="entry name" value="Nucleotide-diphossugar_trans"/>
</dbReference>
<dbReference type="SUPFAM" id="SSF53448">
    <property type="entry name" value="Nucleotide-diphospho-sugar transferases"/>
    <property type="match status" value="1"/>
</dbReference>
<accession>A0A1A9NDP4</accession>
<protein>
    <recommendedName>
        <fullName evidence="1">Glycosyltransferase 2-like domain-containing protein</fullName>
    </recommendedName>
</protein>
<dbReference type="PANTHER" id="PTHR43685">
    <property type="entry name" value="GLYCOSYLTRANSFERASE"/>
    <property type="match status" value="1"/>
</dbReference>
<dbReference type="Pfam" id="PF00535">
    <property type="entry name" value="Glycos_transf_2"/>
    <property type="match status" value="1"/>
</dbReference>
<dbReference type="Gene3D" id="3.90.550.10">
    <property type="entry name" value="Spore Coat Polysaccharide Biosynthesis Protein SpsA, Chain A"/>
    <property type="match status" value="1"/>
</dbReference>
<reference evidence="4 5" key="1">
    <citation type="submission" date="2016-04" db="EMBL/GenBank/DDBJ databases">
        <title>Reclassification of Paraburkholderia panaciterrae (Farh et al. 2015) Dobritsa &amp; Samadpour 2016 as a later homotypic synonym of Paraburkholderia ginsengiterrae (Farh et al. 2015) Dobritsa &amp; Samadpour 2016.</title>
        <authorList>
            <person name="Dobritsa A.P."/>
            <person name="Kutumbaka K."/>
            <person name="Samadpour M."/>
        </authorList>
    </citation>
    <scope>NUCLEOTIDE SEQUENCE [LARGE SCALE GENOMIC DNA]</scope>
    <source>
        <strain evidence="3 5">DCY85</strain>
        <strain evidence="2 4">DCY85-1</strain>
    </source>
</reference>
<evidence type="ECO:0000313" key="4">
    <source>
        <dbReference type="Proteomes" id="UP000077961"/>
    </source>
</evidence>
<dbReference type="Proteomes" id="UP000078116">
    <property type="component" value="Unassembled WGS sequence"/>
</dbReference>
<dbReference type="Proteomes" id="UP000077961">
    <property type="component" value="Unassembled WGS sequence"/>
</dbReference>
<dbReference type="STRING" id="1462993.A6V36_15950"/>
<proteinExistence type="predicted"/>
<gene>
    <name evidence="2" type="ORF">A6V36_15950</name>
    <name evidence="3" type="ORF">A6V37_18890</name>
</gene>
<dbReference type="OrthoDB" id="9781367at2"/>
<evidence type="ECO:0000313" key="2">
    <source>
        <dbReference type="EMBL" id="OAJ51517.1"/>
    </source>
</evidence>
<evidence type="ECO:0000259" key="1">
    <source>
        <dbReference type="Pfam" id="PF00535"/>
    </source>
</evidence>
<dbReference type="InterPro" id="IPR050834">
    <property type="entry name" value="Glycosyltransf_2"/>
</dbReference>
<dbReference type="RefSeq" id="WP_064272411.1">
    <property type="nucleotide sequence ID" value="NZ_LXJZ01000253.1"/>
</dbReference>
<evidence type="ECO:0000313" key="3">
    <source>
        <dbReference type="EMBL" id="OAJ64530.1"/>
    </source>
</evidence>
<dbReference type="PANTHER" id="PTHR43685:SF2">
    <property type="entry name" value="GLYCOSYLTRANSFERASE 2-LIKE DOMAIN-CONTAINING PROTEIN"/>
    <property type="match status" value="1"/>
</dbReference>
<dbReference type="InterPro" id="IPR001173">
    <property type="entry name" value="Glyco_trans_2-like"/>
</dbReference>
<name>A0A1A9NDP4_9BURK</name>
<keyword evidence="4" id="KW-1185">Reference proteome</keyword>
<comment type="caution">
    <text evidence="3">The sequence shown here is derived from an EMBL/GenBank/DDBJ whole genome shotgun (WGS) entry which is preliminary data.</text>
</comment>